<keyword evidence="5" id="KW-0539">Nucleus</keyword>
<reference evidence="8" key="1">
    <citation type="submission" date="2021-03" db="EMBL/GenBank/DDBJ databases">
        <authorList>
            <person name="Tagirdzhanova G."/>
        </authorList>
    </citation>
    <scope>NUCLEOTIDE SEQUENCE</scope>
</reference>
<evidence type="ECO:0000256" key="4">
    <source>
        <dbReference type="ARBA" id="ARBA00022737"/>
    </source>
</evidence>
<dbReference type="InterPro" id="IPR015943">
    <property type="entry name" value="WD40/YVTN_repeat-like_dom_sf"/>
</dbReference>
<dbReference type="GO" id="GO:0016740">
    <property type="term" value="F:transferase activity"/>
    <property type="evidence" value="ECO:0007669"/>
    <property type="project" value="UniProtKB-KW"/>
</dbReference>
<comment type="similarity">
    <text evidence="2">Belongs to the WD repeat SWD2 family.</text>
</comment>
<dbReference type="Gene3D" id="2.130.10.10">
    <property type="entry name" value="YVTN repeat-like/Quinoprotein amine dehydrogenase"/>
    <property type="match status" value="2"/>
</dbReference>
<comment type="caution">
    <text evidence="8">The sequence shown here is derived from an EMBL/GenBank/DDBJ whole genome shotgun (WGS) entry which is preliminary data.</text>
</comment>
<feature type="compositionally biased region" description="Pro residues" evidence="7">
    <location>
        <begin position="1"/>
        <end position="13"/>
    </location>
</feature>
<feature type="region of interest" description="Disordered" evidence="7">
    <location>
        <begin position="1"/>
        <end position="21"/>
    </location>
</feature>
<evidence type="ECO:0000313" key="8">
    <source>
        <dbReference type="EMBL" id="CAF9904146.1"/>
    </source>
</evidence>
<keyword evidence="8" id="KW-0808">Transferase</keyword>
<sequence length="380" mass="41524">MAIPPPPPPPGAPQPNTQKTSDIIGSLRPIQRFKPHKPDALVTSLDFDDTGEFLVATSTDDSLQLFNAKEGKLMKRIPSEKYGAHLARFTHHSSNIIYATTKTDNRICYLDTHEAKFLYYFSGHTEPVTALAVHPGEDKFISCSLDDTVRLWNLKSKNPQARLNLATPHLAAFDPSGSVIAIASSSTSSILLYDIRNFDKPPFATFDLRSLEQQQQPQSQPNPDPTWTKLEFSNDGKWLLVASNAAHGHILLDAFEGALKAFCTRSPNPNAPFAPLRATPGTPLTLTLPAGQGDVCFSADGRYLIGSAATDRDAVVWDMQASVVRGAAGEGEKVLRPVAGLPSGRRTAVSEWNPRYNMLATADRDVVFWLPDEHSGMKPP</sequence>
<gene>
    <name evidence="8" type="primary">SWD2_2</name>
    <name evidence="8" type="ORF">HETSPECPRED_003382</name>
</gene>
<organism evidence="8 9">
    <name type="scientific">Heterodermia speciosa</name>
    <dbReference type="NCBI Taxonomy" id="116794"/>
    <lineage>
        <taxon>Eukaryota</taxon>
        <taxon>Fungi</taxon>
        <taxon>Dikarya</taxon>
        <taxon>Ascomycota</taxon>
        <taxon>Pezizomycotina</taxon>
        <taxon>Lecanoromycetes</taxon>
        <taxon>OSLEUM clade</taxon>
        <taxon>Lecanoromycetidae</taxon>
        <taxon>Caliciales</taxon>
        <taxon>Physciaceae</taxon>
        <taxon>Heterodermia</taxon>
    </lineage>
</organism>
<dbReference type="InterPro" id="IPR037867">
    <property type="entry name" value="Swd2/WDR82"/>
</dbReference>
<dbReference type="OrthoDB" id="27537at2759"/>
<dbReference type="PANTHER" id="PTHR19861:SF0">
    <property type="entry name" value="WD REPEAT-CONTAINING PROTEIN 82"/>
    <property type="match status" value="1"/>
</dbReference>
<dbReference type="PANTHER" id="PTHR19861">
    <property type="entry name" value="WD40 REPEAT PROTEIN SWD2"/>
    <property type="match status" value="1"/>
</dbReference>
<comment type="subcellular location">
    <subcellularLocation>
        <location evidence="1">Nucleus</location>
    </subcellularLocation>
</comment>
<dbReference type="InterPro" id="IPR001680">
    <property type="entry name" value="WD40_rpt"/>
</dbReference>
<evidence type="ECO:0000313" key="9">
    <source>
        <dbReference type="Proteomes" id="UP000664521"/>
    </source>
</evidence>
<dbReference type="SUPFAM" id="SSF50978">
    <property type="entry name" value="WD40 repeat-like"/>
    <property type="match status" value="1"/>
</dbReference>
<dbReference type="EMBL" id="CAJPDS010000002">
    <property type="protein sequence ID" value="CAF9904146.1"/>
    <property type="molecule type" value="Genomic_DNA"/>
</dbReference>
<dbReference type="InterPro" id="IPR036322">
    <property type="entry name" value="WD40_repeat_dom_sf"/>
</dbReference>
<keyword evidence="4" id="KW-0677">Repeat</keyword>
<evidence type="ECO:0000256" key="2">
    <source>
        <dbReference type="ARBA" id="ARBA00005616"/>
    </source>
</evidence>
<name>A0A8H3EJL6_9LECA</name>
<keyword evidence="9" id="KW-1185">Reference proteome</keyword>
<dbReference type="Proteomes" id="UP000664521">
    <property type="component" value="Unassembled WGS sequence"/>
</dbReference>
<dbReference type="GO" id="GO:0003682">
    <property type="term" value="F:chromatin binding"/>
    <property type="evidence" value="ECO:0007669"/>
    <property type="project" value="TreeGrafter"/>
</dbReference>
<dbReference type="GO" id="GO:0048188">
    <property type="term" value="C:Set1C/COMPASS complex"/>
    <property type="evidence" value="ECO:0007669"/>
    <property type="project" value="TreeGrafter"/>
</dbReference>
<keyword evidence="3 6" id="KW-0853">WD repeat</keyword>
<dbReference type="AlphaFoldDB" id="A0A8H3EJL6"/>
<dbReference type="PROSITE" id="PS50082">
    <property type="entry name" value="WD_REPEATS_2"/>
    <property type="match status" value="1"/>
</dbReference>
<evidence type="ECO:0000256" key="7">
    <source>
        <dbReference type="SAM" id="MobiDB-lite"/>
    </source>
</evidence>
<evidence type="ECO:0000256" key="5">
    <source>
        <dbReference type="ARBA" id="ARBA00023242"/>
    </source>
</evidence>
<evidence type="ECO:0000256" key="1">
    <source>
        <dbReference type="ARBA" id="ARBA00004123"/>
    </source>
</evidence>
<protein>
    <submittedName>
        <fullName evidence="8">Member of Set1p complex, histone methyl transferase</fullName>
    </submittedName>
</protein>
<dbReference type="PROSITE" id="PS50294">
    <property type="entry name" value="WD_REPEATS_REGION"/>
    <property type="match status" value="1"/>
</dbReference>
<evidence type="ECO:0000256" key="3">
    <source>
        <dbReference type="ARBA" id="ARBA00022574"/>
    </source>
</evidence>
<dbReference type="Pfam" id="PF00400">
    <property type="entry name" value="WD40"/>
    <property type="match status" value="3"/>
</dbReference>
<feature type="repeat" description="WD" evidence="6">
    <location>
        <begin position="121"/>
        <end position="162"/>
    </location>
</feature>
<dbReference type="GO" id="GO:0016070">
    <property type="term" value="P:RNA metabolic process"/>
    <property type="evidence" value="ECO:0007669"/>
    <property type="project" value="UniProtKB-ARBA"/>
</dbReference>
<proteinExistence type="inferred from homology"/>
<dbReference type="SMART" id="SM00320">
    <property type="entry name" value="WD40"/>
    <property type="match status" value="4"/>
</dbReference>
<accession>A0A8H3EJL6</accession>
<evidence type="ECO:0000256" key="6">
    <source>
        <dbReference type="PROSITE-ProRule" id="PRU00221"/>
    </source>
</evidence>